<evidence type="ECO:0000313" key="3">
    <source>
        <dbReference type="EMBL" id="SMR04903.1"/>
    </source>
</evidence>
<dbReference type="InterPro" id="IPR055507">
    <property type="entry name" value="DUF7079"/>
</dbReference>
<accession>A0A1Y6H2A1</accession>
<reference evidence="2 4" key="1">
    <citation type="submission" date="2017-05" db="EMBL/GenBank/DDBJ databases">
        <authorList>
            <person name="Blom J."/>
        </authorList>
    </citation>
    <scope>NUCLEOTIDE SEQUENCE [LARGE SCALE GENOMIC DNA]</scope>
    <source>
        <strain evidence="2">PD885</strain>
    </source>
</reference>
<evidence type="ECO:0000313" key="2">
    <source>
        <dbReference type="EMBL" id="SMQ97634.1"/>
    </source>
</evidence>
<evidence type="ECO:0000313" key="4">
    <source>
        <dbReference type="Proteomes" id="UP000195877"/>
    </source>
</evidence>
<proteinExistence type="predicted"/>
<dbReference type="EMBL" id="LT853882">
    <property type="protein sequence ID" value="SMQ97634.1"/>
    <property type="molecule type" value="Genomic_DNA"/>
</dbReference>
<dbReference type="Proteomes" id="UP000195953">
    <property type="component" value="Chromosome 1"/>
</dbReference>
<reference evidence="3 5" key="2">
    <citation type="submission" date="2017-05" db="EMBL/GenBank/DDBJ databases">
        <authorList>
            <person name="Song R."/>
            <person name="Chenine A.L."/>
            <person name="Ruprecht R.M."/>
        </authorList>
    </citation>
    <scope>NUCLEOTIDE SEQUENCE [LARGE SCALE GENOMIC DNA]</scope>
    <source>
        <strain evidence="3">PD5205</strain>
    </source>
</reference>
<dbReference type="Proteomes" id="UP000195877">
    <property type="component" value="Chromosome 1"/>
</dbReference>
<keyword evidence="4" id="KW-1185">Reference proteome</keyword>
<evidence type="ECO:0000259" key="1">
    <source>
        <dbReference type="Pfam" id="PF23296"/>
    </source>
</evidence>
<evidence type="ECO:0000313" key="5">
    <source>
        <dbReference type="Proteomes" id="UP000195953"/>
    </source>
</evidence>
<dbReference type="eggNOG" id="ENOG5033BIQ">
    <property type="taxonomic scope" value="Bacteria"/>
</dbReference>
<name>A0A1Y6H2A1_9XANT</name>
<gene>
    <name evidence="3" type="ORF">PD5205_03629</name>
    <name evidence="2" type="ORF">PD885_00364</name>
</gene>
<dbReference type="AlphaFoldDB" id="A0A1Y6H2A1"/>
<protein>
    <recommendedName>
        <fullName evidence="1">DUF7079 domain-containing protein</fullName>
    </recommendedName>
</protein>
<feature type="domain" description="DUF7079" evidence="1">
    <location>
        <begin position="3"/>
        <end position="74"/>
    </location>
</feature>
<sequence length="79" mass="8815">MVPLYLDSGCDNQHDSITQILAASPFPLAQLRTMVLYEVHPVLIGDLRSMASVWDGFDPAGVAAAIAARHARRWRWPDR</sequence>
<dbReference type="EMBL" id="LT853885">
    <property type="protein sequence ID" value="SMR04903.1"/>
    <property type="molecule type" value="Genomic_DNA"/>
</dbReference>
<organism evidence="3 5">
    <name type="scientific">Xanthomonas fragariae</name>
    <dbReference type="NCBI Taxonomy" id="48664"/>
    <lineage>
        <taxon>Bacteria</taxon>
        <taxon>Pseudomonadati</taxon>
        <taxon>Pseudomonadota</taxon>
        <taxon>Gammaproteobacteria</taxon>
        <taxon>Lysobacterales</taxon>
        <taxon>Lysobacteraceae</taxon>
        <taxon>Xanthomonas</taxon>
    </lineage>
</organism>
<dbReference type="Pfam" id="PF23296">
    <property type="entry name" value="DUF7079"/>
    <property type="match status" value="1"/>
</dbReference>